<reference evidence="1 2" key="1">
    <citation type="submission" date="2019-02" db="EMBL/GenBank/DDBJ databases">
        <title>Genomic plasticity associated with the antimicrobial resistance in Vibrio cholerae.</title>
        <authorList>
            <person name="Verma J."/>
            <person name="Bag S."/>
            <person name="Saha B."/>
            <person name="Kumar P."/>
            <person name="Ghosh T.S."/>
            <person name="Dayal M."/>
            <person name="Senapati T."/>
            <person name="Mehra S."/>
            <person name="Dey P."/>
            <person name="Desigamani A."/>
            <person name="Kumar D."/>
            <person name="Rana P."/>
            <person name="Kumar B."/>
            <person name="Maiti T.K."/>
            <person name="Sharma N.C."/>
            <person name="Bhadra R.K."/>
            <person name="Mutreja A."/>
            <person name="Nair G.B."/>
            <person name="Ramamurthy T."/>
            <person name="Das B."/>
        </authorList>
    </citation>
    <scope>NUCLEOTIDE SEQUENCE [LARGE SCALE GENOMIC DNA]</scope>
    <source>
        <strain evidence="1 2">IDH06781</strain>
    </source>
</reference>
<evidence type="ECO:0000313" key="1">
    <source>
        <dbReference type="EMBL" id="TBM41369.1"/>
    </source>
</evidence>
<organism evidence="1 2">
    <name type="scientific">Vibrio cholerae</name>
    <dbReference type="NCBI Taxonomy" id="666"/>
    <lineage>
        <taxon>Bacteria</taxon>
        <taxon>Pseudomonadati</taxon>
        <taxon>Pseudomonadota</taxon>
        <taxon>Gammaproteobacteria</taxon>
        <taxon>Vibrionales</taxon>
        <taxon>Vibrionaceae</taxon>
        <taxon>Vibrio</taxon>
    </lineage>
</organism>
<dbReference type="EMBL" id="SISP01000020">
    <property type="protein sequence ID" value="TBM41369.1"/>
    <property type="molecule type" value="Genomic_DNA"/>
</dbReference>
<accession>A0A7Z7VLU8</accession>
<dbReference type="Proteomes" id="UP000294145">
    <property type="component" value="Unassembled WGS sequence"/>
</dbReference>
<name>A0A7Z7VLU8_VIBCL</name>
<protein>
    <submittedName>
        <fullName evidence="1">Uncharacterized protein</fullName>
    </submittedName>
</protein>
<gene>
    <name evidence="1" type="ORF">EYB64_12400</name>
</gene>
<comment type="caution">
    <text evidence="1">The sequence shown here is derived from an EMBL/GenBank/DDBJ whole genome shotgun (WGS) entry which is preliminary data.</text>
</comment>
<proteinExistence type="predicted"/>
<sequence length="467" mass="52403">MSKHLDKLSVQFKCHRTLISGRNERTLVQQAIRSHEEKQNSPRAHALYRSGPLHRNQLWVVSSRSAGVPFAEAVLEKVTERPLLAVSREIQKNGEQLWLVRVDRERDGTDKIEEISFPMDSTLIYREPLASFIRKVIKDGGRAVFINEALNFDGKNGFSHIAIDGEFETPCFISNDDDLQKAKESAGILYEVDRVSIDFNKSKIVTQETKRLPIPKSKLQIITLVAICSVFVWGFQSLLNQKEIEQKIQATETKKQELIDRFSNGLAPKYALYQIYKMLIGDADSRNKYGLLESVSGWSVKSVELKPESIIVRMKGDRSSSVDEVRNSAAILRAGSLAISQDEVAIVKEFDSDCRMPILSQPVKMPIEGVSNYLLNAFRMYSPDTQIEFGSEEKKEGYSVRSMTLSVNQISPESIDSIGTLLNFLPIDFKSANLSSSGENNLLDGQISLEIIGCTISEIDENGLCKS</sequence>
<dbReference type="RefSeq" id="WP_154715471.1">
    <property type="nucleotide sequence ID" value="NZ_POTE01000090.1"/>
</dbReference>
<evidence type="ECO:0000313" key="2">
    <source>
        <dbReference type="Proteomes" id="UP000294145"/>
    </source>
</evidence>
<dbReference type="AlphaFoldDB" id="A0A7Z7VLU8"/>